<keyword evidence="4" id="KW-0812">Transmembrane</keyword>
<reference evidence="7" key="1">
    <citation type="journal article" date="2018" name="Front. Microbiol.">
        <title>Genome-Based Analysis Reveals the Taxonomy and Diversity of the Family Idiomarinaceae.</title>
        <authorList>
            <person name="Liu Y."/>
            <person name="Lai Q."/>
            <person name="Shao Z."/>
        </authorList>
    </citation>
    <scope>NUCLEOTIDE SEQUENCE [LARGE SCALE GENOMIC DNA]</scope>
    <source>
        <strain evidence="7">R22</strain>
    </source>
</reference>
<sequence>MLLSLWQIINRTWRRFATGLCFAIFGLGGLLLSVTALPLLAILSKGSEQQRQARARRLVQLTFKWFIGVMKWTGVFNFDFKAIEKLRSVRGHVIIANHPCLIDVVALISFVPNPDCVVKSHLWKNPFMRGVIRSTGYLSNDDPEDLVTDCERSLAWGNNLIIFPEGTRSTPEKAIKFQRGAAHLALRTGAKITALRVDCLPVTLIKHEAWYCAPKRKPTLSVSYLGEIDSAVYCQAEKLSIAARQLTRDLQKYYEKVLEDDGKPEARDQSLDYRVAGS</sequence>
<keyword evidence="3 6" id="KW-0012">Acyltransferase</keyword>
<accession>A0A432Z061</accession>
<evidence type="ECO:0000256" key="4">
    <source>
        <dbReference type="SAM" id="Phobius"/>
    </source>
</evidence>
<dbReference type="PANTHER" id="PTHR10434:SF66">
    <property type="entry name" value="PHOSPHOLIPID_GLYCEROL ACYLTRANSFERASE DOMAIN-CONTAINING PROTEIN"/>
    <property type="match status" value="1"/>
</dbReference>
<evidence type="ECO:0000256" key="1">
    <source>
        <dbReference type="ARBA" id="ARBA00005189"/>
    </source>
</evidence>
<evidence type="ECO:0000313" key="6">
    <source>
        <dbReference type="EMBL" id="RUO69549.1"/>
    </source>
</evidence>
<protein>
    <submittedName>
        <fullName evidence="6">1-acyl-sn-glycerol-3-phosphate acyltransferase</fullName>
    </submittedName>
</protein>
<dbReference type="Proteomes" id="UP000288058">
    <property type="component" value="Unassembled WGS sequence"/>
</dbReference>
<dbReference type="GO" id="GO:0006654">
    <property type="term" value="P:phosphatidic acid biosynthetic process"/>
    <property type="evidence" value="ECO:0007669"/>
    <property type="project" value="TreeGrafter"/>
</dbReference>
<evidence type="ECO:0000313" key="7">
    <source>
        <dbReference type="Proteomes" id="UP000288058"/>
    </source>
</evidence>
<name>A0A432Z061_9GAMM</name>
<dbReference type="InterPro" id="IPR002123">
    <property type="entry name" value="Plipid/glycerol_acylTrfase"/>
</dbReference>
<evidence type="ECO:0000256" key="2">
    <source>
        <dbReference type="ARBA" id="ARBA00022679"/>
    </source>
</evidence>
<evidence type="ECO:0000256" key="3">
    <source>
        <dbReference type="ARBA" id="ARBA00023315"/>
    </source>
</evidence>
<dbReference type="SMART" id="SM00563">
    <property type="entry name" value="PlsC"/>
    <property type="match status" value="1"/>
</dbReference>
<dbReference type="OrthoDB" id="9812274at2"/>
<evidence type="ECO:0000259" key="5">
    <source>
        <dbReference type="SMART" id="SM00563"/>
    </source>
</evidence>
<comment type="caution">
    <text evidence="6">The sequence shown here is derived from an EMBL/GenBank/DDBJ whole genome shotgun (WGS) entry which is preliminary data.</text>
</comment>
<gene>
    <name evidence="6" type="ORF">CWI78_06405</name>
</gene>
<dbReference type="AlphaFoldDB" id="A0A432Z061"/>
<dbReference type="GO" id="GO:0003841">
    <property type="term" value="F:1-acylglycerol-3-phosphate O-acyltransferase activity"/>
    <property type="evidence" value="ECO:0007669"/>
    <property type="project" value="TreeGrafter"/>
</dbReference>
<keyword evidence="4" id="KW-1133">Transmembrane helix</keyword>
<dbReference type="EMBL" id="PIQC01000004">
    <property type="protein sequence ID" value="RUO69549.1"/>
    <property type="molecule type" value="Genomic_DNA"/>
</dbReference>
<feature type="domain" description="Phospholipid/glycerol acyltransferase" evidence="5">
    <location>
        <begin position="92"/>
        <end position="207"/>
    </location>
</feature>
<comment type="pathway">
    <text evidence="1">Lipid metabolism.</text>
</comment>
<keyword evidence="7" id="KW-1185">Reference proteome</keyword>
<feature type="transmembrane region" description="Helical" evidence="4">
    <location>
        <begin position="20"/>
        <end position="43"/>
    </location>
</feature>
<organism evidence="6 7">
    <name type="scientific">Idiomarina ramblicola</name>
    <dbReference type="NCBI Taxonomy" id="263724"/>
    <lineage>
        <taxon>Bacteria</taxon>
        <taxon>Pseudomonadati</taxon>
        <taxon>Pseudomonadota</taxon>
        <taxon>Gammaproteobacteria</taxon>
        <taxon>Alteromonadales</taxon>
        <taxon>Idiomarinaceae</taxon>
        <taxon>Idiomarina</taxon>
    </lineage>
</organism>
<dbReference type="CDD" id="cd07989">
    <property type="entry name" value="LPLAT_AGPAT-like"/>
    <property type="match status" value="1"/>
</dbReference>
<dbReference type="Pfam" id="PF01553">
    <property type="entry name" value="Acyltransferase"/>
    <property type="match status" value="1"/>
</dbReference>
<dbReference type="RefSeq" id="WP_126781373.1">
    <property type="nucleotide sequence ID" value="NZ_PIQC01000004.1"/>
</dbReference>
<keyword evidence="4" id="KW-0472">Membrane</keyword>
<proteinExistence type="predicted"/>
<dbReference type="PANTHER" id="PTHR10434">
    <property type="entry name" value="1-ACYL-SN-GLYCEROL-3-PHOSPHATE ACYLTRANSFERASE"/>
    <property type="match status" value="1"/>
</dbReference>
<dbReference type="SUPFAM" id="SSF69593">
    <property type="entry name" value="Glycerol-3-phosphate (1)-acyltransferase"/>
    <property type="match status" value="1"/>
</dbReference>
<keyword evidence="2 6" id="KW-0808">Transferase</keyword>